<dbReference type="RefSeq" id="XP_018072386.1">
    <property type="nucleotide sequence ID" value="XM_018206964.1"/>
</dbReference>
<organism evidence="2 3">
    <name type="scientific">Mollisia scopiformis</name>
    <name type="common">Conifer needle endophyte fungus</name>
    <name type="synonym">Phialocephala scopiformis</name>
    <dbReference type="NCBI Taxonomy" id="149040"/>
    <lineage>
        <taxon>Eukaryota</taxon>
        <taxon>Fungi</taxon>
        <taxon>Dikarya</taxon>
        <taxon>Ascomycota</taxon>
        <taxon>Pezizomycotina</taxon>
        <taxon>Leotiomycetes</taxon>
        <taxon>Helotiales</taxon>
        <taxon>Mollisiaceae</taxon>
        <taxon>Mollisia</taxon>
    </lineage>
</organism>
<gene>
    <name evidence="2" type="ORF">LY89DRAFT_35578</name>
</gene>
<evidence type="ECO:0008006" key="4">
    <source>
        <dbReference type="Google" id="ProtNLM"/>
    </source>
</evidence>
<dbReference type="KEGG" id="psco:LY89DRAFT_35578"/>
<dbReference type="InParanoid" id="A0A194XD02"/>
<evidence type="ECO:0000313" key="2">
    <source>
        <dbReference type="EMBL" id="KUJ18031.1"/>
    </source>
</evidence>
<feature type="chain" id="PRO_5008268093" description="Secreted protein" evidence="1">
    <location>
        <begin position="32"/>
        <end position="83"/>
    </location>
</feature>
<dbReference type="Proteomes" id="UP000070700">
    <property type="component" value="Unassembled WGS sequence"/>
</dbReference>
<dbReference type="AlphaFoldDB" id="A0A194XD02"/>
<sequence length="83" mass="9567">MLEGHSVIARQISRALLVWTLCCQQLSLLQPQTASLAQSKYLLMYDKTNHIAFVFLFHFKVPQYCIAAQLVKGQHLVRMRLHA</sequence>
<accession>A0A194XD02</accession>
<feature type="signal peptide" evidence="1">
    <location>
        <begin position="1"/>
        <end position="31"/>
    </location>
</feature>
<evidence type="ECO:0000256" key="1">
    <source>
        <dbReference type="SAM" id="SignalP"/>
    </source>
</evidence>
<dbReference type="GeneID" id="28816690"/>
<proteinExistence type="predicted"/>
<reference evidence="2 3" key="1">
    <citation type="submission" date="2015-10" db="EMBL/GenBank/DDBJ databases">
        <title>Full genome of DAOMC 229536 Phialocephala scopiformis, a fungal endophyte of spruce producing the potent anti-insectan compound rugulosin.</title>
        <authorList>
            <consortium name="DOE Joint Genome Institute"/>
            <person name="Walker A.K."/>
            <person name="Frasz S.L."/>
            <person name="Seifert K.A."/>
            <person name="Miller J.D."/>
            <person name="Mondo S.J."/>
            <person name="Labutti K."/>
            <person name="Lipzen A."/>
            <person name="Dockter R."/>
            <person name="Kennedy M."/>
            <person name="Grigoriev I.V."/>
            <person name="Spatafora J.W."/>
        </authorList>
    </citation>
    <scope>NUCLEOTIDE SEQUENCE [LARGE SCALE GENOMIC DNA]</scope>
    <source>
        <strain evidence="2 3">CBS 120377</strain>
    </source>
</reference>
<name>A0A194XD02_MOLSC</name>
<evidence type="ECO:0000313" key="3">
    <source>
        <dbReference type="Proteomes" id="UP000070700"/>
    </source>
</evidence>
<dbReference type="EMBL" id="KQ947413">
    <property type="protein sequence ID" value="KUJ18031.1"/>
    <property type="molecule type" value="Genomic_DNA"/>
</dbReference>
<keyword evidence="1" id="KW-0732">Signal</keyword>
<keyword evidence="3" id="KW-1185">Reference proteome</keyword>
<protein>
    <recommendedName>
        <fullName evidence="4">Secreted protein</fullName>
    </recommendedName>
</protein>